<evidence type="ECO:0000256" key="1">
    <source>
        <dbReference type="SAM" id="MobiDB-lite"/>
    </source>
</evidence>
<name>A0A9W6X8A0_9STRA</name>
<sequence>MAHQGTEPEAADFEVGADTAAVPEAGVVGAADLADLPDLVGPLAVLVADLAALLDFAAGRALLADLATGRGGPDDLAEALARAFLVEADVTGEDGRFWPVDGAGDTDAGVSEEAGFSSNASATESDDSSLSTTDFLRSRRDRWSIASSSAASSELDRRRVAGVTTGAGVGVAAGGLDDRNLVGGLRADLDVDPAEALVGCGEARRVDGGAGLTEPAETAGRGRTVDSGAEVTTMEETKLDELVTGAADAVDPEGGIEHDAETCTDGRVTGVSGMCSQGLGEAPPTARGSQRESPPTQQPTNWKSVRPISAARKLELNSAPRDH</sequence>
<feature type="region of interest" description="Disordered" evidence="1">
    <location>
        <begin position="96"/>
        <end position="133"/>
    </location>
</feature>
<keyword evidence="3" id="KW-1185">Reference proteome</keyword>
<feature type="compositionally biased region" description="Polar residues" evidence="1">
    <location>
        <begin position="287"/>
        <end position="303"/>
    </location>
</feature>
<proteinExistence type="predicted"/>
<reference evidence="2" key="1">
    <citation type="submission" date="2023-04" db="EMBL/GenBank/DDBJ databases">
        <title>Phytophthora fragariaefolia NBRC 109709.</title>
        <authorList>
            <person name="Ichikawa N."/>
            <person name="Sato H."/>
            <person name="Tonouchi N."/>
        </authorList>
    </citation>
    <scope>NUCLEOTIDE SEQUENCE</scope>
    <source>
        <strain evidence="2">NBRC 109709</strain>
    </source>
</reference>
<evidence type="ECO:0000313" key="3">
    <source>
        <dbReference type="Proteomes" id="UP001165121"/>
    </source>
</evidence>
<gene>
    <name evidence="2" type="ORF">Pfra01_000838000</name>
</gene>
<evidence type="ECO:0000313" key="2">
    <source>
        <dbReference type="EMBL" id="GMF33607.1"/>
    </source>
</evidence>
<protein>
    <submittedName>
        <fullName evidence="2">Unnamed protein product</fullName>
    </submittedName>
</protein>
<comment type="caution">
    <text evidence="2">The sequence shown here is derived from an EMBL/GenBank/DDBJ whole genome shotgun (WGS) entry which is preliminary data.</text>
</comment>
<feature type="region of interest" description="Disordered" evidence="1">
    <location>
        <begin position="251"/>
        <end position="323"/>
    </location>
</feature>
<feature type="compositionally biased region" description="Basic and acidic residues" evidence="1">
    <location>
        <begin position="312"/>
        <end position="323"/>
    </location>
</feature>
<feature type="region of interest" description="Disordered" evidence="1">
    <location>
        <begin position="208"/>
        <end position="229"/>
    </location>
</feature>
<dbReference type="EMBL" id="BSXT01000751">
    <property type="protein sequence ID" value="GMF33607.1"/>
    <property type="molecule type" value="Genomic_DNA"/>
</dbReference>
<feature type="compositionally biased region" description="Low complexity" evidence="1">
    <location>
        <begin position="120"/>
        <end position="133"/>
    </location>
</feature>
<accession>A0A9W6X8A0</accession>
<organism evidence="2 3">
    <name type="scientific">Phytophthora fragariaefolia</name>
    <dbReference type="NCBI Taxonomy" id="1490495"/>
    <lineage>
        <taxon>Eukaryota</taxon>
        <taxon>Sar</taxon>
        <taxon>Stramenopiles</taxon>
        <taxon>Oomycota</taxon>
        <taxon>Peronosporomycetes</taxon>
        <taxon>Peronosporales</taxon>
        <taxon>Peronosporaceae</taxon>
        <taxon>Phytophthora</taxon>
    </lineage>
</organism>
<dbReference type="AlphaFoldDB" id="A0A9W6X8A0"/>
<dbReference type="Proteomes" id="UP001165121">
    <property type="component" value="Unassembled WGS sequence"/>
</dbReference>